<evidence type="ECO:0000313" key="2">
    <source>
        <dbReference type="EMBL" id="QDU82674.1"/>
    </source>
</evidence>
<dbReference type="AlphaFoldDB" id="A0A518CU10"/>
<sequence>MRVFEWGDLHQIDSKEVMAAIETVGGESKQHPNANLDEADIPLLEKHFGIDGKTVTPSPTPPNEKATAPPQKNAPPATKAVDKSDFITHDIVLKQQMNLGKHKLPKGAKIAEITMRADVDIYFLGDALHFNKAGIAPE</sequence>
<dbReference type="KEGG" id="plon:Pla110_44350"/>
<organism evidence="2 3">
    <name type="scientific">Polystyrenella longa</name>
    <dbReference type="NCBI Taxonomy" id="2528007"/>
    <lineage>
        <taxon>Bacteria</taxon>
        <taxon>Pseudomonadati</taxon>
        <taxon>Planctomycetota</taxon>
        <taxon>Planctomycetia</taxon>
        <taxon>Planctomycetales</taxon>
        <taxon>Planctomycetaceae</taxon>
        <taxon>Polystyrenella</taxon>
    </lineage>
</organism>
<dbReference type="RefSeq" id="WP_144999068.1">
    <property type="nucleotide sequence ID" value="NZ_CP036281.1"/>
</dbReference>
<protein>
    <submittedName>
        <fullName evidence="2">Uncharacterized protein</fullName>
    </submittedName>
</protein>
<evidence type="ECO:0000256" key="1">
    <source>
        <dbReference type="SAM" id="MobiDB-lite"/>
    </source>
</evidence>
<accession>A0A518CU10</accession>
<evidence type="ECO:0000313" key="3">
    <source>
        <dbReference type="Proteomes" id="UP000317178"/>
    </source>
</evidence>
<keyword evidence="3" id="KW-1185">Reference proteome</keyword>
<feature type="region of interest" description="Disordered" evidence="1">
    <location>
        <begin position="50"/>
        <end position="81"/>
    </location>
</feature>
<dbReference type="EMBL" id="CP036281">
    <property type="protein sequence ID" value="QDU82674.1"/>
    <property type="molecule type" value="Genomic_DNA"/>
</dbReference>
<gene>
    <name evidence="2" type="ORF">Pla110_44350</name>
</gene>
<proteinExistence type="predicted"/>
<reference evidence="2 3" key="1">
    <citation type="submission" date="2019-02" db="EMBL/GenBank/DDBJ databases">
        <title>Deep-cultivation of Planctomycetes and their phenomic and genomic characterization uncovers novel biology.</title>
        <authorList>
            <person name="Wiegand S."/>
            <person name="Jogler M."/>
            <person name="Boedeker C."/>
            <person name="Pinto D."/>
            <person name="Vollmers J."/>
            <person name="Rivas-Marin E."/>
            <person name="Kohn T."/>
            <person name="Peeters S.H."/>
            <person name="Heuer A."/>
            <person name="Rast P."/>
            <person name="Oberbeckmann S."/>
            <person name="Bunk B."/>
            <person name="Jeske O."/>
            <person name="Meyerdierks A."/>
            <person name="Storesund J.E."/>
            <person name="Kallscheuer N."/>
            <person name="Luecker S."/>
            <person name="Lage O.M."/>
            <person name="Pohl T."/>
            <person name="Merkel B.J."/>
            <person name="Hornburger P."/>
            <person name="Mueller R.-W."/>
            <person name="Bruemmer F."/>
            <person name="Labrenz M."/>
            <person name="Spormann A.M."/>
            <person name="Op den Camp H."/>
            <person name="Overmann J."/>
            <person name="Amann R."/>
            <person name="Jetten M.S.M."/>
            <person name="Mascher T."/>
            <person name="Medema M.H."/>
            <person name="Devos D.P."/>
            <person name="Kaster A.-K."/>
            <person name="Ovreas L."/>
            <person name="Rohde M."/>
            <person name="Galperin M.Y."/>
            <person name="Jogler C."/>
        </authorList>
    </citation>
    <scope>NUCLEOTIDE SEQUENCE [LARGE SCALE GENOMIC DNA]</scope>
    <source>
        <strain evidence="2 3">Pla110</strain>
    </source>
</reference>
<dbReference type="Proteomes" id="UP000317178">
    <property type="component" value="Chromosome"/>
</dbReference>
<name>A0A518CU10_9PLAN</name>